<dbReference type="OrthoDB" id="9782229at2"/>
<dbReference type="SUPFAM" id="SSF103088">
    <property type="entry name" value="OmpA-like"/>
    <property type="match status" value="1"/>
</dbReference>
<evidence type="ECO:0000259" key="3">
    <source>
        <dbReference type="PROSITE" id="PS51123"/>
    </source>
</evidence>
<name>A0A1U7D001_9RHOB</name>
<dbReference type="GO" id="GO:0016020">
    <property type="term" value="C:membrane"/>
    <property type="evidence" value="ECO:0007669"/>
    <property type="project" value="UniProtKB-UniRule"/>
</dbReference>
<dbReference type="InterPro" id="IPR050330">
    <property type="entry name" value="Bact_OuterMem_StrucFunc"/>
</dbReference>
<dbReference type="InterPro" id="IPR006665">
    <property type="entry name" value="OmpA-like"/>
</dbReference>
<dbReference type="STRING" id="1229727.Ga0080559_TMP683"/>
<dbReference type="InterPro" id="IPR036737">
    <property type="entry name" value="OmpA-like_sf"/>
</dbReference>
<evidence type="ECO:0000313" key="4">
    <source>
        <dbReference type="EMBL" id="APX21479.1"/>
    </source>
</evidence>
<protein>
    <submittedName>
        <fullName evidence="4">OmpA family protein</fullName>
    </submittedName>
</protein>
<evidence type="ECO:0000313" key="5">
    <source>
        <dbReference type="Proteomes" id="UP000186559"/>
    </source>
</evidence>
<dbReference type="PANTHER" id="PTHR30329:SF21">
    <property type="entry name" value="LIPOPROTEIN YIAD-RELATED"/>
    <property type="match status" value="1"/>
</dbReference>
<sequence length="203" mass="21810" precursor="true">MANCISKALRGIFGAVAIAGLAATAGISPAAAGSDGFKEPTISTQSTRTIKGERYVPGISISPDGCEIWVMDDGVEGYAVSRMTPDGRPVCRDINVCGTLNTDQYFATDKYNIHAGGRDRLRQFFQSASAFGFIIVGHTDARASKEYNMRLSYNRANAVAQVARASGARIVDVRGYGEDYPVATNRTAEGMAKNRRVEILCVR</sequence>
<feature type="domain" description="OmpA-like" evidence="3">
    <location>
        <begin position="93"/>
        <end position="203"/>
    </location>
</feature>
<dbReference type="PANTHER" id="PTHR30329">
    <property type="entry name" value="STATOR ELEMENT OF FLAGELLAR MOTOR COMPLEX"/>
    <property type="match status" value="1"/>
</dbReference>
<reference evidence="4 5" key="1">
    <citation type="submission" date="2016-03" db="EMBL/GenBank/DDBJ databases">
        <title>Deep-sea bacteria in the southern Pacific.</title>
        <authorList>
            <person name="Tang K."/>
        </authorList>
    </citation>
    <scope>NUCLEOTIDE SEQUENCE [LARGE SCALE GENOMIC DNA]</scope>
    <source>
        <strain evidence="4 5">JLT2016</strain>
    </source>
</reference>
<dbReference type="EMBL" id="CP014796">
    <property type="protein sequence ID" value="APX21479.1"/>
    <property type="molecule type" value="Genomic_DNA"/>
</dbReference>
<keyword evidence="2" id="KW-0732">Signal</keyword>
<proteinExistence type="predicted"/>
<dbReference type="RefSeq" id="WP_017467705.1">
    <property type="nucleotide sequence ID" value="NZ_BMEW01000002.1"/>
</dbReference>
<dbReference type="Proteomes" id="UP000186559">
    <property type="component" value="Chromosome"/>
</dbReference>
<dbReference type="PROSITE" id="PS51123">
    <property type="entry name" value="OMPA_2"/>
    <property type="match status" value="1"/>
</dbReference>
<dbReference type="AlphaFoldDB" id="A0A1U7D001"/>
<gene>
    <name evidence="4" type="ORF">Ga0080559_TMP683</name>
</gene>
<dbReference type="CDD" id="cd07185">
    <property type="entry name" value="OmpA_C-like"/>
    <property type="match status" value="1"/>
</dbReference>
<dbReference type="Pfam" id="PF00691">
    <property type="entry name" value="OmpA"/>
    <property type="match status" value="1"/>
</dbReference>
<feature type="signal peptide" evidence="2">
    <location>
        <begin position="1"/>
        <end position="32"/>
    </location>
</feature>
<keyword evidence="5" id="KW-1185">Reference proteome</keyword>
<dbReference type="Gene3D" id="3.30.1330.60">
    <property type="entry name" value="OmpA-like domain"/>
    <property type="match status" value="1"/>
</dbReference>
<dbReference type="KEGG" id="tpro:Ga0080559_TMP683"/>
<evidence type="ECO:0000256" key="2">
    <source>
        <dbReference type="SAM" id="SignalP"/>
    </source>
</evidence>
<feature type="chain" id="PRO_5010530419" evidence="2">
    <location>
        <begin position="33"/>
        <end position="203"/>
    </location>
</feature>
<organism evidence="4 5">
    <name type="scientific">Salipiger profundus</name>
    <dbReference type="NCBI Taxonomy" id="1229727"/>
    <lineage>
        <taxon>Bacteria</taxon>
        <taxon>Pseudomonadati</taxon>
        <taxon>Pseudomonadota</taxon>
        <taxon>Alphaproteobacteria</taxon>
        <taxon>Rhodobacterales</taxon>
        <taxon>Roseobacteraceae</taxon>
        <taxon>Salipiger</taxon>
    </lineage>
</organism>
<keyword evidence="1" id="KW-0472">Membrane</keyword>
<evidence type="ECO:0000256" key="1">
    <source>
        <dbReference type="PROSITE-ProRule" id="PRU00473"/>
    </source>
</evidence>
<accession>A0A1U7D001</accession>